<dbReference type="InterPro" id="IPR003439">
    <property type="entry name" value="ABC_transporter-like_ATP-bd"/>
</dbReference>
<evidence type="ECO:0000313" key="15">
    <source>
        <dbReference type="Proteomes" id="UP000580856"/>
    </source>
</evidence>
<evidence type="ECO:0000256" key="11">
    <source>
        <dbReference type="RuleBase" id="RU365094"/>
    </source>
</evidence>
<dbReference type="Proteomes" id="UP000580856">
    <property type="component" value="Unassembled WGS sequence"/>
</dbReference>
<evidence type="ECO:0000313" key="14">
    <source>
        <dbReference type="EMBL" id="NJB67969.1"/>
    </source>
</evidence>
<keyword evidence="10 11" id="KW-0131">Cell cycle</keyword>
<evidence type="ECO:0000256" key="5">
    <source>
        <dbReference type="ARBA" id="ARBA00022475"/>
    </source>
</evidence>
<dbReference type="PANTHER" id="PTHR24220:SF470">
    <property type="entry name" value="CELL DIVISION ATP-BINDING PROTEIN FTSE"/>
    <property type="match status" value="1"/>
</dbReference>
<accession>A0A846QTK9</accession>
<dbReference type="InterPro" id="IPR027417">
    <property type="entry name" value="P-loop_NTPase"/>
</dbReference>
<dbReference type="SUPFAM" id="SSF52540">
    <property type="entry name" value="P-loop containing nucleoside triphosphate hydrolases"/>
    <property type="match status" value="1"/>
</dbReference>
<feature type="domain" description="ABC transporter" evidence="13">
    <location>
        <begin position="10"/>
        <end position="245"/>
    </location>
</feature>
<evidence type="ECO:0000256" key="10">
    <source>
        <dbReference type="ARBA" id="ARBA00023306"/>
    </source>
</evidence>
<dbReference type="InterPro" id="IPR003593">
    <property type="entry name" value="AAA+_ATPase"/>
</dbReference>
<evidence type="ECO:0000259" key="13">
    <source>
        <dbReference type="PROSITE" id="PS50893"/>
    </source>
</evidence>
<dbReference type="PROSITE" id="PS50893">
    <property type="entry name" value="ABC_TRANSPORTER_2"/>
    <property type="match status" value="1"/>
</dbReference>
<dbReference type="SMART" id="SM00382">
    <property type="entry name" value="AAA"/>
    <property type="match status" value="1"/>
</dbReference>
<dbReference type="Gene3D" id="3.40.50.300">
    <property type="entry name" value="P-loop containing nucleotide triphosphate hydrolases"/>
    <property type="match status" value="1"/>
</dbReference>
<evidence type="ECO:0000256" key="8">
    <source>
        <dbReference type="ARBA" id="ARBA00022840"/>
    </source>
</evidence>
<proteinExistence type="inferred from homology"/>
<evidence type="ECO:0000256" key="2">
    <source>
        <dbReference type="ARBA" id="ARBA00005417"/>
    </source>
</evidence>
<dbReference type="PROSITE" id="PS00211">
    <property type="entry name" value="ABC_TRANSPORTER_1"/>
    <property type="match status" value="1"/>
</dbReference>
<name>A0A846QTK9_9BACT</name>
<evidence type="ECO:0000256" key="9">
    <source>
        <dbReference type="ARBA" id="ARBA00023136"/>
    </source>
</evidence>
<comment type="similarity">
    <text evidence="2 11">Belongs to the ABC transporter superfamily.</text>
</comment>
<dbReference type="InterPro" id="IPR017911">
    <property type="entry name" value="MacB-like_ATP-bd"/>
</dbReference>
<protein>
    <recommendedName>
        <fullName evidence="3 11">Cell division ATP-binding protein FtsE</fullName>
    </recommendedName>
</protein>
<dbReference type="InterPro" id="IPR015854">
    <property type="entry name" value="ABC_transpr_LolD-like"/>
</dbReference>
<sequence>MSVDSNGSMVQVRRVSHNFGTHWALKDVSLSLEKGGFLFLTGPSGAGKTTLLRLLYGSLPLVRGAAEVAGFDLKTLKPRQVPHLRRQVSVVFQDFKILPDRTVAENVALPLEVRGERQSVIVRRVNAVLRSLNLSNRGQSLCGSLSGGEQQRVAIARAIVVNPKLLLADEPTGNLDLDLALHLMDVFKQFNTFGTTIILATHNREIVRSVPAARRLELADGQVVGSWEPRGASRDCGGSLQDQACGGGE</sequence>
<dbReference type="GO" id="GO:0016887">
    <property type="term" value="F:ATP hydrolysis activity"/>
    <property type="evidence" value="ECO:0007669"/>
    <property type="project" value="InterPro"/>
</dbReference>
<dbReference type="GO" id="GO:0051301">
    <property type="term" value="P:cell division"/>
    <property type="evidence" value="ECO:0007669"/>
    <property type="project" value="UniProtKB-UniRule"/>
</dbReference>
<dbReference type="FunFam" id="3.40.50.300:FF:000056">
    <property type="entry name" value="Cell division ATP-binding protein FtsE"/>
    <property type="match status" value="1"/>
</dbReference>
<dbReference type="AlphaFoldDB" id="A0A846QTK9"/>
<evidence type="ECO:0000256" key="12">
    <source>
        <dbReference type="SAM" id="MobiDB-lite"/>
    </source>
</evidence>
<evidence type="ECO:0000256" key="3">
    <source>
        <dbReference type="ARBA" id="ARBA00020019"/>
    </source>
</evidence>
<feature type="region of interest" description="Disordered" evidence="12">
    <location>
        <begin position="229"/>
        <end position="249"/>
    </location>
</feature>
<dbReference type="NCBIfam" id="TIGR02673">
    <property type="entry name" value="FtsE"/>
    <property type="match status" value="1"/>
</dbReference>
<dbReference type="InterPro" id="IPR017871">
    <property type="entry name" value="ABC_transporter-like_CS"/>
</dbReference>
<dbReference type="GO" id="GO:0022857">
    <property type="term" value="F:transmembrane transporter activity"/>
    <property type="evidence" value="ECO:0007669"/>
    <property type="project" value="TreeGrafter"/>
</dbReference>
<dbReference type="EMBL" id="JAATJA010000002">
    <property type="protein sequence ID" value="NJB67969.1"/>
    <property type="molecule type" value="Genomic_DNA"/>
</dbReference>
<comment type="subcellular location">
    <subcellularLocation>
        <location evidence="11">Cell membrane</location>
        <topology evidence="11">Peripheral membrane protein</topology>
        <orientation evidence="11">Cytoplasmic side</orientation>
    </subcellularLocation>
</comment>
<dbReference type="InterPro" id="IPR005286">
    <property type="entry name" value="Cell_div_FtsE"/>
</dbReference>
<dbReference type="PANTHER" id="PTHR24220">
    <property type="entry name" value="IMPORT ATP-BINDING PROTEIN"/>
    <property type="match status" value="1"/>
</dbReference>
<comment type="function">
    <text evidence="1">Part of the ABC transporter FtsEX involved in cellular division. Important for assembly or stability of the septal ring.</text>
</comment>
<keyword evidence="15" id="KW-1185">Reference proteome</keyword>
<dbReference type="GO" id="GO:0005886">
    <property type="term" value="C:plasma membrane"/>
    <property type="evidence" value="ECO:0007669"/>
    <property type="project" value="UniProtKB-SubCell"/>
</dbReference>
<evidence type="ECO:0000256" key="1">
    <source>
        <dbReference type="ARBA" id="ARBA00002579"/>
    </source>
</evidence>
<dbReference type="GO" id="GO:0005524">
    <property type="term" value="F:ATP binding"/>
    <property type="evidence" value="ECO:0007669"/>
    <property type="project" value="UniProtKB-UniRule"/>
</dbReference>
<keyword evidence="6 11" id="KW-0132">Cell division</keyword>
<comment type="caution">
    <text evidence="14">The sequence shown here is derived from an EMBL/GenBank/DDBJ whole genome shotgun (WGS) entry which is preliminary data.</text>
</comment>
<evidence type="ECO:0000256" key="7">
    <source>
        <dbReference type="ARBA" id="ARBA00022741"/>
    </source>
</evidence>
<dbReference type="Pfam" id="PF00005">
    <property type="entry name" value="ABC_tran"/>
    <property type="match status" value="1"/>
</dbReference>
<evidence type="ECO:0000256" key="4">
    <source>
        <dbReference type="ARBA" id="ARBA00022448"/>
    </source>
</evidence>
<keyword evidence="8 11" id="KW-0067">ATP-binding</keyword>
<comment type="subunit">
    <text evidence="11">Homodimer. Forms a membrane-associated complex with FtsX.</text>
</comment>
<keyword evidence="5 11" id="KW-1003">Cell membrane</keyword>
<dbReference type="CDD" id="cd03255">
    <property type="entry name" value="ABC_MJ0796_LolCDE_FtsE"/>
    <property type="match status" value="1"/>
</dbReference>
<reference evidence="14 15" key="1">
    <citation type="submission" date="2020-03" db="EMBL/GenBank/DDBJ databases">
        <title>Genomic Encyclopedia of Type Strains, Phase IV (KMG-IV): sequencing the most valuable type-strain genomes for metagenomic binning, comparative biology and taxonomic classification.</title>
        <authorList>
            <person name="Goeker M."/>
        </authorList>
    </citation>
    <scope>NUCLEOTIDE SEQUENCE [LARGE SCALE GENOMIC DNA]</scope>
    <source>
        <strain evidence="14 15">DSM 24233</strain>
    </source>
</reference>
<organism evidence="14 15">
    <name type="scientific">Desulfobaculum xiamenense</name>
    <dbReference type="NCBI Taxonomy" id="995050"/>
    <lineage>
        <taxon>Bacteria</taxon>
        <taxon>Pseudomonadati</taxon>
        <taxon>Thermodesulfobacteriota</taxon>
        <taxon>Desulfovibrionia</taxon>
        <taxon>Desulfovibrionales</taxon>
        <taxon>Desulfovibrionaceae</taxon>
        <taxon>Desulfobaculum</taxon>
    </lineage>
</organism>
<keyword evidence="9 11" id="KW-0472">Membrane</keyword>
<keyword evidence="4" id="KW-0813">Transport</keyword>
<evidence type="ECO:0000256" key="6">
    <source>
        <dbReference type="ARBA" id="ARBA00022618"/>
    </source>
</evidence>
<keyword evidence="7 11" id="KW-0547">Nucleotide-binding</keyword>
<gene>
    <name evidence="11" type="primary">ftsE</name>
    <name evidence="14" type="ORF">GGQ74_001642</name>
</gene>